<dbReference type="EMBL" id="JBAKAR010000013">
    <property type="protein sequence ID" value="MEL0614281.1"/>
    <property type="molecule type" value="Genomic_DNA"/>
</dbReference>
<comment type="caution">
    <text evidence="6">The sequence shown here is derived from an EMBL/GenBank/DDBJ whole genome shotgun (WGS) entry which is preliminary data.</text>
</comment>
<dbReference type="Pfam" id="PF01520">
    <property type="entry name" value="Amidase_3"/>
    <property type="match status" value="1"/>
</dbReference>
<dbReference type="PANTHER" id="PTHR30404">
    <property type="entry name" value="N-ACETYLMURAMOYL-L-ALANINE AMIDASE"/>
    <property type="match status" value="1"/>
</dbReference>
<organism evidence="6 7">
    <name type="scientific">Marinomonas arenicola</name>
    <dbReference type="NCBI Taxonomy" id="569601"/>
    <lineage>
        <taxon>Bacteria</taxon>
        <taxon>Pseudomonadati</taxon>
        <taxon>Pseudomonadota</taxon>
        <taxon>Gammaproteobacteria</taxon>
        <taxon>Oceanospirillales</taxon>
        <taxon>Oceanospirillaceae</taxon>
        <taxon>Marinomonas</taxon>
    </lineage>
</organism>
<dbReference type="Proteomes" id="UP001379949">
    <property type="component" value="Unassembled WGS sequence"/>
</dbReference>
<dbReference type="Gene3D" id="3.40.630.40">
    <property type="entry name" value="Zn-dependent exopeptidases"/>
    <property type="match status" value="1"/>
</dbReference>
<feature type="signal peptide" evidence="4">
    <location>
        <begin position="1"/>
        <end position="28"/>
    </location>
</feature>
<dbReference type="SMART" id="SM00646">
    <property type="entry name" value="Ami_3"/>
    <property type="match status" value="1"/>
</dbReference>
<dbReference type="RefSeq" id="WP_341565092.1">
    <property type="nucleotide sequence ID" value="NZ_JBAKAQ010000007.1"/>
</dbReference>
<dbReference type="GO" id="GO:0008745">
    <property type="term" value="F:N-acetylmuramoyl-L-alanine amidase activity"/>
    <property type="evidence" value="ECO:0007669"/>
    <property type="project" value="UniProtKB-EC"/>
</dbReference>
<dbReference type="Pfam" id="PF11741">
    <property type="entry name" value="AMIN"/>
    <property type="match status" value="1"/>
</dbReference>
<dbReference type="CDD" id="cd02696">
    <property type="entry name" value="MurNAc-LAA"/>
    <property type="match status" value="1"/>
</dbReference>
<evidence type="ECO:0000313" key="7">
    <source>
        <dbReference type="Proteomes" id="UP001379949"/>
    </source>
</evidence>
<dbReference type="InterPro" id="IPR002508">
    <property type="entry name" value="MurNAc-LAA_cat"/>
</dbReference>
<accession>A0ABU9G722</accession>
<dbReference type="InterPro" id="IPR050695">
    <property type="entry name" value="N-acetylmuramoyl_amidase_3"/>
</dbReference>
<protein>
    <recommendedName>
        <fullName evidence="2">N-acetylmuramoyl-L-alanine amidase</fullName>
        <ecNumber evidence="2">3.5.1.28</ecNumber>
    </recommendedName>
</protein>
<reference evidence="6 7" key="1">
    <citation type="submission" date="2024-02" db="EMBL/GenBank/DDBJ databases">
        <title>Bacteria isolated from the canopy kelp, Nereocystis luetkeana.</title>
        <authorList>
            <person name="Pfister C.A."/>
            <person name="Younker I.T."/>
            <person name="Light S.H."/>
        </authorList>
    </citation>
    <scope>NUCLEOTIDE SEQUENCE [LARGE SCALE GENOMIC DNA]</scope>
    <source>
        <strain evidence="6 7">TI.4.07</strain>
    </source>
</reference>
<keyword evidence="7" id="KW-1185">Reference proteome</keyword>
<name>A0ABU9G722_9GAMM</name>
<evidence type="ECO:0000256" key="4">
    <source>
        <dbReference type="SAM" id="SignalP"/>
    </source>
</evidence>
<evidence type="ECO:0000256" key="3">
    <source>
        <dbReference type="ARBA" id="ARBA00022801"/>
    </source>
</evidence>
<dbReference type="SUPFAM" id="SSF53187">
    <property type="entry name" value="Zn-dependent exopeptidases"/>
    <property type="match status" value="1"/>
</dbReference>
<keyword evidence="4" id="KW-0732">Signal</keyword>
<evidence type="ECO:0000313" key="6">
    <source>
        <dbReference type="EMBL" id="MEL0614281.1"/>
    </source>
</evidence>
<sequence>MTSSTRRTFIRRFLLASCATLLPVSGFAEQGNTLEEIATYRKGSNAHLTLKLTHSPHYKVFTLKNPERLVVDLQQTKNAYAVKSLHKLGLFKDVRWAIHHGNTLRLVFDLEKHIAFNSTSARRGARHNELIITLTDSVVVQHKVATRQPEKRDIIVVVDPGHGGKDPGATGKHGTHEKDVVLAIGRMLREKLNRTQGFKVIMTRDKDVFIPLRDRVNIAHKHKADIFVSVHADACEDRSVRGSSVYILSNKGATSVMARRLAHRENNSDLIGGVSLNTKDNMLAKVLLDLSQTGTLQASTDLANTVISNLAKTEKVLHKRVERAAFAVLKSPDIPSALVETAFISNPHEEKKLRTKAFQNKIASALHEGITHYCLHNIPERNLIVG</sequence>
<comment type="catalytic activity">
    <reaction evidence="1">
        <text>Hydrolyzes the link between N-acetylmuramoyl residues and L-amino acid residues in certain cell-wall glycopeptides.</text>
        <dbReference type="EC" id="3.5.1.28"/>
    </reaction>
</comment>
<evidence type="ECO:0000259" key="5">
    <source>
        <dbReference type="SMART" id="SM00646"/>
    </source>
</evidence>
<evidence type="ECO:0000256" key="2">
    <source>
        <dbReference type="ARBA" id="ARBA00011901"/>
    </source>
</evidence>
<dbReference type="EC" id="3.5.1.28" evidence="2"/>
<evidence type="ECO:0000256" key="1">
    <source>
        <dbReference type="ARBA" id="ARBA00001561"/>
    </source>
</evidence>
<proteinExistence type="predicted"/>
<dbReference type="Gene3D" id="2.60.40.3500">
    <property type="match status" value="1"/>
</dbReference>
<feature type="chain" id="PRO_5045413298" description="N-acetylmuramoyl-L-alanine amidase" evidence="4">
    <location>
        <begin position="29"/>
        <end position="386"/>
    </location>
</feature>
<dbReference type="PANTHER" id="PTHR30404:SF0">
    <property type="entry name" value="N-ACETYLMURAMOYL-L-ALANINE AMIDASE AMIC"/>
    <property type="match status" value="1"/>
</dbReference>
<dbReference type="InterPro" id="IPR021731">
    <property type="entry name" value="AMIN_dom"/>
</dbReference>
<feature type="domain" description="MurNAc-LAA" evidence="5">
    <location>
        <begin position="216"/>
        <end position="371"/>
    </location>
</feature>
<keyword evidence="3 6" id="KW-0378">Hydrolase</keyword>
<gene>
    <name evidence="6" type="ORF">V6242_14080</name>
</gene>